<keyword evidence="4" id="KW-1185">Reference proteome</keyword>
<dbReference type="PANTHER" id="PTHR46268:SF6">
    <property type="entry name" value="UNIVERSAL STRESS PROTEIN UP12"/>
    <property type="match status" value="1"/>
</dbReference>
<dbReference type="SUPFAM" id="SSF52402">
    <property type="entry name" value="Adenine nucleotide alpha hydrolases-like"/>
    <property type="match status" value="1"/>
</dbReference>
<gene>
    <name evidence="3" type="ORF">P8192_13800</name>
</gene>
<dbReference type="CDD" id="cd00293">
    <property type="entry name" value="USP-like"/>
    <property type="match status" value="1"/>
</dbReference>
<evidence type="ECO:0000259" key="2">
    <source>
        <dbReference type="Pfam" id="PF00582"/>
    </source>
</evidence>
<evidence type="ECO:0000313" key="3">
    <source>
        <dbReference type="EMBL" id="WFP16432.1"/>
    </source>
</evidence>
<dbReference type="PRINTS" id="PR01438">
    <property type="entry name" value="UNVRSLSTRESS"/>
</dbReference>
<dbReference type="Pfam" id="PF00582">
    <property type="entry name" value="Usp"/>
    <property type="match status" value="1"/>
</dbReference>
<evidence type="ECO:0000313" key="4">
    <source>
        <dbReference type="Proteomes" id="UP001219037"/>
    </source>
</evidence>
<dbReference type="InterPro" id="IPR006016">
    <property type="entry name" value="UspA"/>
</dbReference>
<comment type="similarity">
    <text evidence="1">Belongs to the universal stress protein A family.</text>
</comment>
<evidence type="ECO:0000256" key="1">
    <source>
        <dbReference type="ARBA" id="ARBA00008791"/>
    </source>
</evidence>
<dbReference type="RefSeq" id="WP_278157572.1">
    <property type="nucleotide sequence ID" value="NZ_CP121252.1"/>
</dbReference>
<sequence length="156" mass="16555">MTGIILTGVDRSETALRAAEKAASLAQALHTELHVISAFSVDLTRTVRANMNERNPSAIVTAVKRATEVREQEAQETADAVVAQLAKKFGDVAFVARAAEGSPSSVLVREAQEHSAEVIVVGNKRVQGASRILGSIARSVAADAPCDVYIAHTHER</sequence>
<reference evidence="3 4" key="1">
    <citation type="submission" date="2023-04" db="EMBL/GenBank/DDBJ databases">
        <title>Funneling lignin-derived compounds into biodiesel using alkali-halophilic Citricoccus sp. P2.</title>
        <authorList>
            <person name="Luo C.-B."/>
        </authorList>
    </citation>
    <scope>NUCLEOTIDE SEQUENCE [LARGE SCALE GENOMIC DNA]</scope>
    <source>
        <strain evidence="3 4">P2</strain>
    </source>
</reference>
<dbReference type="EMBL" id="CP121252">
    <property type="protein sequence ID" value="WFP16432.1"/>
    <property type="molecule type" value="Genomic_DNA"/>
</dbReference>
<organism evidence="3 4">
    <name type="scientific">Citricoccus muralis</name>
    <dbReference type="NCBI Taxonomy" id="169134"/>
    <lineage>
        <taxon>Bacteria</taxon>
        <taxon>Bacillati</taxon>
        <taxon>Actinomycetota</taxon>
        <taxon>Actinomycetes</taxon>
        <taxon>Micrococcales</taxon>
        <taxon>Micrococcaceae</taxon>
        <taxon>Citricoccus</taxon>
    </lineage>
</organism>
<protein>
    <submittedName>
        <fullName evidence="3">Universal stress protein</fullName>
    </submittedName>
</protein>
<proteinExistence type="inferred from homology"/>
<feature type="domain" description="UspA" evidence="2">
    <location>
        <begin position="1"/>
        <end position="151"/>
    </location>
</feature>
<accession>A0ABY8H5M8</accession>
<dbReference type="Proteomes" id="UP001219037">
    <property type="component" value="Chromosome"/>
</dbReference>
<name>A0ABY8H5M8_9MICC</name>
<dbReference type="InterPro" id="IPR014729">
    <property type="entry name" value="Rossmann-like_a/b/a_fold"/>
</dbReference>
<dbReference type="PANTHER" id="PTHR46268">
    <property type="entry name" value="STRESS RESPONSE PROTEIN NHAX"/>
    <property type="match status" value="1"/>
</dbReference>
<dbReference type="InterPro" id="IPR006015">
    <property type="entry name" value="Universal_stress_UspA"/>
</dbReference>
<dbReference type="Gene3D" id="3.40.50.620">
    <property type="entry name" value="HUPs"/>
    <property type="match status" value="1"/>
</dbReference>